<reference evidence="4" key="1">
    <citation type="submission" date="2020-11" db="EMBL/GenBank/DDBJ databases">
        <authorList>
            <consortium name="DOE Joint Genome Institute"/>
            <person name="Ahrendt S."/>
            <person name="Riley R."/>
            <person name="Andreopoulos W."/>
            <person name="Labutti K."/>
            <person name="Pangilinan J."/>
            <person name="Ruiz-Duenas F.J."/>
            <person name="Barrasa J.M."/>
            <person name="Sanchez-Garcia M."/>
            <person name="Camarero S."/>
            <person name="Miyauchi S."/>
            <person name="Serrano A."/>
            <person name="Linde D."/>
            <person name="Babiker R."/>
            <person name="Drula E."/>
            <person name="Ayuso-Fernandez I."/>
            <person name="Pacheco R."/>
            <person name="Padilla G."/>
            <person name="Ferreira P."/>
            <person name="Barriuso J."/>
            <person name="Kellner H."/>
            <person name="Castanera R."/>
            <person name="Alfaro M."/>
            <person name="Ramirez L."/>
            <person name="Pisabarro A.G."/>
            <person name="Kuo A."/>
            <person name="Tritt A."/>
            <person name="Lipzen A."/>
            <person name="He G."/>
            <person name="Yan M."/>
            <person name="Ng V."/>
            <person name="Cullen D."/>
            <person name="Martin F."/>
            <person name="Rosso M.-N."/>
            <person name="Henrissat B."/>
            <person name="Hibbett D."/>
            <person name="Martinez A.T."/>
            <person name="Grigoriev I.V."/>
        </authorList>
    </citation>
    <scope>NUCLEOTIDE SEQUENCE</scope>
    <source>
        <strain evidence="4">AH 40177</strain>
    </source>
</reference>
<feature type="region of interest" description="Disordered" evidence="3">
    <location>
        <begin position="102"/>
        <end position="161"/>
    </location>
</feature>
<comment type="caution">
    <text evidence="4">The sequence shown here is derived from an EMBL/GenBank/DDBJ whole genome shotgun (WGS) entry which is preliminary data.</text>
</comment>
<sequence>MLEPVAAVILNTVLSGRSHLERSIPLHSVVKIVQSAPSRHLKSDFFNPQPRRVKGKARSTASLNEEFERSTLASRCREWSVQAKSPICASSSSRRNLAFFMRDTLSRQKPHKRGSPSISAHRTASHARLPRRSIQAILQKRHASRMAKDPPSDDEFVVTSSYSDKEERVHAPASGPLAKRFAIALQEKKGLLDPEEAWAYYVELEKADALAELPVHQLLTFADKILIFGDAHYDTAVVELSRLHEWGQRAKRLLSTLASRIAPLSLYGHWMKCGMSRAAALMGQIDESLGHIHDAQKIPIDYEEDFRILWAYKTLIYYIYRYHDASHVLTMLANEWLSMGSFLLKSSGQWHYGVAQYQGAAFRKNIYRLLAHIPRPAVVIASHFSQWGPELSKRIGQLLIDAYCYDKLPIHALEVLNQLKELKITIPLDNHLQLVRALVKEDTLGLAKDLFNTIPRGTNYKYYLQTALHLYAHCGDHRRAESYYKLLHEQGFINPFDTATLMHAYGVQGKSENVHIMFDDFFPIQEDGTRANDPLVQHFGVAIYSCARSGKIDDINYWLQEMVKAGSKPNIVIYNTIMQAFARSGDIASLRKTLDQLRRSDTKPTAITYVQLMTTLAHRKDISGVEALYKEAVEVQGIVPNRRMVNTLMNAHVMAGSWKGVIRVFDYIHSDAHPRIRLAIDGYTTLLKAYVLIGAPFRVVAKIFYKLEDLNVKPDLYTFALLIQSACDAGEMETASDIFHELDKLSVNRSEQYVDVYILTIIMAGYIRAGKHNQAKAVYEEMVARKIQPTAVTFNIMLNSYANERSAEALEISENFVKELMGLPQKPWDVPSYGKPSALELVYGPVLKGYSVMAMPEEVERINLEYLSAGGIETLGTLSAQFDAYRRTHQIDKVKELWPEIFRLGVEYVNEHPRFNATENDPTEKRLLNNVLCLPLSIYIDALSVAGEHDEIAHVWKEFQDHGFTFDAHNWNHITVALIRAAQLERAFQVVESVILPYQDQAYELIATREMHPTTPLTFTEKPDDEPDLLALGSQAQLRKPAASRLPLIRRNLRYAMSQIEEDEEVHADDLAYPIHVLHQISPAWNVWKVHGSVIRVLVDALENLRDGYLPKPVNLSEGLPQRDYSEDNEETRAQAKELLHRVYAQYPRTCQMLQNFQLRQTQREQQGRFRKR</sequence>
<evidence type="ECO:0000256" key="1">
    <source>
        <dbReference type="ARBA" id="ARBA00007626"/>
    </source>
</evidence>
<dbReference type="Proteomes" id="UP000772434">
    <property type="component" value="Unassembled WGS sequence"/>
</dbReference>
<proteinExistence type="inferred from homology"/>
<dbReference type="PROSITE" id="PS51375">
    <property type="entry name" value="PPR"/>
    <property type="match status" value="2"/>
</dbReference>
<dbReference type="Pfam" id="PF01535">
    <property type="entry name" value="PPR"/>
    <property type="match status" value="1"/>
</dbReference>
<dbReference type="PANTHER" id="PTHR46128">
    <property type="entry name" value="MITOCHONDRIAL GROUP I INTRON SPLICING FACTOR CCM1"/>
    <property type="match status" value="1"/>
</dbReference>
<dbReference type="EMBL" id="JADNRY010000005">
    <property type="protein sequence ID" value="KAF9077024.1"/>
    <property type="molecule type" value="Genomic_DNA"/>
</dbReference>
<dbReference type="InterPro" id="IPR011990">
    <property type="entry name" value="TPR-like_helical_dom_sf"/>
</dbReference>
<dbReference type="Pfam" id="PF13041">
    <property type="entry name" value="PPR_2"/>
    <property type="match status" value="2"/>
</dbReference>
<name>A0A9P5Q291_9AGAR</name>
<comment type="similarity">
    <text evidence="1">Belongs to the PPR family. P subfamily.</text>
</comment>
<dbReference type="InterPro" id="IPR002885">
    <property type="entry name" value="PPR_rpt"/>
</dbReference>
<accession>A0A9P5Q291</accession>
<protein>
    <recommendedName>
        <fullName evidence="6">Pentatricopeptide repeat-containing protein</fullName>
    </recommendedName>
</protein>
<evidence type="ECO:0008006" key="6">
    <source>
        <dbReference type="Google" id="ProtNLM"/>
    </source>
</evidence>
<organism evidence="4 5">
    <name type="scientific">Rhodocollybia butyracea</name>
    <dbReference type="NCBI Taxonomy" id="206335"/>
    <lineage>
        <taxon>Eukaryota</taxon>
        <taxon>Fungi</taxon>
        <taxon>Dikarya</taxon>
        <taxon>Basidiomycota</taxon>
        <taxon>Agaricomycotina</taxon>
        <taxon>Agaricomycetes</taxon>
        <taxon>Agaricomycetidae</taxon>
        <taxon>Agaricales</taxon>
        <taxon>Marasmiineae</taxon>
        <taxon>Omphalotaceae</taxon>
        <taxon>Rhodocollybia</taxon>
    </lineage>
</organism>
<keyword evidence="5" id="KW-1185">Reference proteome</keyword>
<feature type="repeat" description="PPR" evidence="2">
    <location>
        <begin position="570"/>
        <end position="604"/>
    </location>
</feature>
<evidence type="ECO:0000256" key="3">
    <source>
        <dbReference type="SAM" id="MobiDB-lite"/>
    </source>
</evidence>
<evidence type="ECO:0000256" key="2">
    <source>
        <dbReference type="PROSITE-ProRule" id="PRU00708"/>
    </source>
</evidence>
<dbReference type="Gene3D" id="1.25.40.10">
    <property type="entry name" value="Tetratricopeptide repeat domain"/>
    <property type="match status" value="2"/>
</dbReference>
<dbReference type="AlphaFoldDB" id="A0A9P5Q291"/>
<dbReference type="InterPro" id="IPR050872">
    <property type="entry name" value="PPR_P_subfamily"/>
</dbReference>
<dbReference type="PANTHER" id="PTHR46128:SF329">
    <property type="entry name" value="MITOCHONDRIAL GROUP I INTRON SPLICING FACTOR DMR1"/>
    <property type="match status" value="1"/>
</dbReference>
<evidence type="ECO:0000313" key="5">
    <source>
        <dbReference type="Proteomes" id="UP000772434"/>
    </source>
</evidence>
<feature type="repeat" description="PPR" evidence="2">
    <location>
        <begin position="755"/>
        <end position="789"/>
    </location>
</feature>
<evidence type="ECO:0000313" key="4">
    <source>
        <dbReference type="EMBL" id="KAF9077024.1"/>
    </source>
</evidence>
<dbReference type="NCBIfam" id="TIGR00756">
    <property type="entry name" value="PPR"/>
    <property type="match status" value="3"/>
</dbReference>
<gene>
    <name evidence="4" type="ORF">BDP27DRAFT_1283937</name>
</gene>
<dbReference type="OrthoDB" id="185373at2759"/>